<dbReference type="SUPFAM" id="SSF48452">
    <property type="entry name" value="TPR-like"/>
    <property type="match status" value="1"/>
</dbReference>
<reference evidence="2 3" key="1">
    <citation type="journal article" date="2017" name="PLoS Biol.">
        <title>The sea cucumber genome provides insights into morphological evolution and visceral regeneration.</title>
        <authorList>
            <person name="Zhang X."/>
            <person name="Sun L."/>
            <person name="Yuan J."/>
            <person name="Sun Y."/>
            <person name="Gao Y."/>
            <person name="Zhang L."/>
            <person name="Li S."/>
            <person name="Dai H."/>
            <person name="Hamel J.F."/>
            <person name="Liu C."/>
            <person name="Yu Y."/>
            <person name="Liu S."/>
            <person name="Lin W."/>
            <person name="Guo K."/>
            <person name="Jin S."/>
            <person name="Xu P."/>
            <person name="Storey K.B."/>
            <person name="Huan P."/>
            <person name="Zhang T."/>
            <person name="Zhou Y."/>
            <person name="Zhang J."/>
            <person name="Lin C."/>
            <person name="Li X."/>
            <person name="Xing L."/>
            <person name="Huo D."/>
            <person name="Sun M."/>
            <person name="Wang L."/>
            <person name="Mercier A."/>
            <person name="Li F."/>
            <person name="Yang H."/>
            <person name="Xiang J."/>
        </authorList>
    </citation>
    <scope>NUCLEOTIDE SEQUENCE [LARGE SCALE GENOMIC DNA]</scope>
    <source>
        <strain evidence="2">Shaxun</strain>
        <tissue evidence="2">Muscle</tissue>
    </source>
</reference>
<organism evidence="2 3">
    <name type="scientific">Stichopus japonicus</name>
    <name type="common">Sea cucumber</name>
    <dbReference type="NCBI Taxonomy" id="307972"/>
    <lineage>
        <taxon>Eukaryota</taxon>
        <taxon>Metazoa</taxon>
        <taxon>Echinodermata</taxon>
        <taxon>Eleutherozoa</taxon>
        <taxon>Echinozoa</taxon>
        <taxon>Holothuroidea</taxon>
        <taxon>Aspidochirotacea</taxon>
        <taxon>Aspidochirotida</taxon>
        <taxon>Stichopodidae</taxon>
        <taxon>Apostichopus</taxon>
    </lineage>
</organism>
<dbReference type="Pfam" id="PF14929">
    <property type="entry name" value="TAF1_subA"/>
    <property type="match status" value="1"/>
</dbReference>
<evidence type="ECO:0000313" key="3">
    <source>
        <dbReference type="Proteomes" id="UP000230750"/>
    </source>
</evidence>
<feature type="region of interest" description="Disordered" evidence="1">
    <location>
        <begin position="174"/>
        <end position="194"/>
    </location>
</feature>
<protein>
    <submittedName>
        <fullName evidence="2">Putative TATA box-binding protein-associated factor RNA polymerase I subunit A-like</fullName>
    </submittedName>
</protein>
<dbReference type="InterPro" id="IPR011990">
    <property type="entry name" value="TPR-like_helical_dom_sf"/>
</dbReference>
<dbReference type="Proteomes" id="UP000230750">
    <property type="component" value="Unassembled WGS sequence"/>
</dbReference>
<sequence length="432" mass="50529">MLTILQIAATMHKVEDKTKPSQEKLKKQYTKVLPGLRDAIDVSTSIKDDMKISQLRVQGHLMESVMKGDWQEVGAECLSRLPDKTEFERSVFYREICKHDRFRRNHVSAEYILYLIANGNLDEAQDLRRTPLPTFKYLADKFHIELETEWELRRFALSGMLLYLQWLKETDDQTAMENEKDEEDEHPDRDKPSRKADLAMQAICQFVRVTNEPGVWDIFITKLAELYQYLNQPEKAEATYRRYWQLNPQNPNAPKFLYNFLKSSGESDTKLIEVLQDIVTKQPSDSLVVDYIQLLLGSVSQPPESRHSVCLHHLFRLLDYPSSGQELPPWELFVNLLKSVLNSKEESELVSVRECWTERESWWPAQYFSRRNLKTTKSPQLQTLRAISAIYLQGKDCKFAQKVETWLSKGQNHHLQRKLQKAKEMTALSVSK</sequence>
<gene>
    <name evidence="2" type="ORF">BSL78_01574</name>
</gene>
<dbReference type="InterPro" id="IPR039495">
    <property type="entry name" value="TAF1A"/>
</dbReference>
<dbReference type="PANTHER" id="PTHR32122:SF1">
    <property type="entry name" value="TATA BOX-BINDING PROTEIN-ASSOCIATED FACTOR RNA POLYMERASE I SUBUNIT A"/>
    <property type="match status" value="1"/>
</dbReference>
<evidence type="ECO:0000256" key="1">
    <source>
        <dbReference type="SAM" id="MobiDB-lite"/>
    </source>
</evidence>
<dbReference type="InterPro" id="IPR052669">
    <property type="entry name" value="SL1/TIF-IB_Component"/>
</dbReference>
<dbReference type="OrthoDB" id="6272197at2759"/>
<proteinExistence type="predicted"/>
<dbReference type="AlphaFoldDB" id="A0A2G8LMH8"/>
<name>A0A2G8LMH8_STIJA</name>
<dbReference type="GO" id="GO:0006360">
    <property type="term" value="P:transcription by RNA polymerase I"/>
    <property type="evidence" value="ECO:0007669"/>
    <property type="project" value="InterPro"/>
</dbReference>
<dbReference type="Gene3D" id="1.25.40.10">
    <property type="entry name" value="Tetratricopeptide repeat domain"/>
    <property type="match status" value="1"/>
</dbReference>
<keyword evidence="3" id="KW-1185">Reference proteome</keyword>
<dbReference type="PANTHER" id="PTHR32122">
    <property type="entry name" value="TATA BOX-BINDING PROTEIN ASSOCIATED FACTOR RNA POLYMERASE I SUBUNIT A"/>
    <property type="match status" value="1"/>
</dbReference>
<dbReference type="EMBL" id="MRZV01000031">
    <property type="protein sequence ID" value="PIK61449.1"/>
    <property type="molecule type" value="Genomic_DNA"/>
</dbReference>
<comment type="caution">
    <text evidence="2">The sequence shown here is derived from an EMBL/GenBank/DDBJ whole genome shotgun (WGS) entry which is preliminary data.</text>
</comment>
<dbReference type="GO" id="GO:0000120">
    <property type="term" value="C:RNA polymerase I transcription regulator complex"/>
    <property type="evidence" value="ECO:0007669"/>
    <property type="project" value="InterPro"/>
</dbReference>
<evidence type="ECO:0000313" key="2">
    <source>
        <dbReference type="EMBL" id="PIK61449.1"/>
    </source>
</evidence>
<accession>A0A2G8LMH8</accession>
<dbReference type="STRING" id="307972.A0A2G8LMH8"/>